<dbReference type="EMBL" id="BAAAID010000025">
    <property type="protein sequence ID" value="GAA0933880.1"/>
    <property type="molecule type" value="Genomic_DNA"/>
</dbReference>
<name>A0ABN1PW00_9ACTN</name>
<evidence type="ECO:0000256" key="1">
    <source>
        <dbReference type="SAM" id="MobiDB-lite"/>
    </source>
</evidence>
<protein>
    <submittedName>
        <fullName evidence="2">Uncharacterized protein</fullName>
    </submittedName>
</protein>
<reference evidence="2 3" key="1">
    <citation type="journal article" date="2019" name="Int. J. Syst. Evol. Microbiol.">
        <title>The Global Catalogue of Microorganisms (GCM) 10K type strain sequencing project: providing services to taxonomists for standard genome sequencing and annotation.</title>
        <authorList>
            <consortium name="The Broad Institute Genomics Platform"/>
            <consortium name="The Broad Institute Genome Sequencing Center for Infectious Disease"/>
            <person name="Wu L."/>
            <person name="Ma J."/>
        </authorList>
    </citation>
    <scope>NUCLEOTIDE SEQUENCE [LARGE SCALE GENOMIC DNA]</scope>
    <source>
        <strain evidence="2 3">JCM 11444</strain>
    </source>
</reference>
<comment type="caution">
    <text evidence="2">The sequence shown here is derived from an EMBL/GenBank/DDBJ whole genome shotgun (WGS) entry which is preliminary data.</text>
</comment>
<dbReference type="Proteomes" id="UP001500418">
    <property type="component" value="Unassembled WGS sequence"/>
</dbReference>
<proteinExistence type="predicted"/>
<accession>A0ABN1PW00</accession>
<gene>
    <name evidence="2" type="ORF">GCM10009575_042050</name>
</gene>
<evidence type="ECO:0000313" key="3">
    <source>
        <dbReference type="Proteomes" id="UP001500418"/>
    </source>
</evidence>
<organism evidence="2 3">
    <name type="scientific">Streptomyces rhizosphaericus</name>
    <dbReference type="NCBI Taxonomy" id="114699"/>
    <lineage>
        <taxon>Bacteria</taxon>
        <taxon>Bacillati</taxon>
        <taxon>Actinomycetota</taxon>
        <taxon>Actinomycetes</taxon>
        <taxon>Kitasatosporales</taxon>
        <taxon>Streptomycetaceae</taxon>
        <taxon>Streptomyces</taxon>
        <taxon>Streptomyces violaceusniger group</taxon>
    </lineage>
</organism>
<feature type="region of interest" description="Disordered" evidence="1">
    <location>
        <begin position="24"/>
        <end position="49"/>
    </location>
</feature>
<keyword evidence="3" id="KW-1185">Reference proteome</keyword>
<sequence>MEVDYGSVTETYRLYVCAPSCEAARAAQRPTPPDGDHPVIRAPRQRTGV</sequence>
<evidence type="ECO:0000313" key="2">
    <source>
        <dbReference type="EMBL" id="GAA0933880.1"/>
    </source>
</evidence>